<dbReference type="EMBL" id="JACHIR010000001">
    <property type="protein sequence ID" value="MBB5890958.1"/>
    <property type="molecule type" value="Genomic_DNA"/>
</dbReference>
<name>A0A7W9KF01_9PSEU</name>
<dbReference type="Pfam" id="PF13460">
    <property type="entry name" value="NAD_binding_10"/>
    <property type="match status" value="1"/>
</dbReference>
<evidence type="ECO:0000259" key="1">
    <source>
        <dbReference type="Pfam" id="PF13460"/>
    </source>
</evidence>
<proteinExistence type="predicted"/>
<evidence type="ECO:0000313" key="3">
    <source>
        <dbReference type="Proteomes" id="UP000585638"/>
    </source>
</evidence>
<dbReference type="PANTHER" id="PTHR15020">
    <property type="entry name" value="FLAVIN REDUCTASE-RELATED"/>
    <property type="match status" value="1"/>
</dbReference>
<organism evidence="2 3">
    <name type="scientific">Kutzneria kofuensis</name>
    <dbReference type="NCBI Taxonomy" id="103725"/>
    <lineage>
        <taxon>Bacteria</taxon>
        <taxon>Bacillati</taxon>
        <taxon>Actinomycetota</taxon>
        <taxon>Actinomycetes</taxon>
        <taxon>Pseudonocardiales</taxon>
        <taxon>Pseudonocardiaceae</taxon>
        <taxon>Kutzneria</taxon>
    </lineage>
</organism>
<dbReference type="Proteomes" id="UP000585638">
    <property type="component" value="Unassembled WGS sequence"/>
</dbReference>
<dbReference type="RefSeq" id="WP_184860758.1">
    <property type="nucleotide sequence ID" value="NZ_BAAAWY010000038.1"/>
</dbReference>
<keyword evidence="3" id="KW-1185">Reference proteome</keyword>
<dbReference type="SUPFAM" id="SSF51735">
    <property type="entry name" value="NAD(P)-binding Rossmann-fold domains"/>
    <property type="match status" value="1"/>
</dbReference>
<evidence type="ECO:0000313" key="2">
    <source>
        <dbReference type="EMBL" id="MBB5890958.1"/>
    </source>
</evidence>
<protein>
    <submittedName>
        <fullName evidence="2">Uncharacterized protein YbjT (DUF2867 family)</fullName>
    </submittedName>
</protein>
<comment type="caution">
    <text evidence="2">The sequence shown here is derived from an EMBL/GenBank/DDBJ whole genome shotgun (WGS) entry which is preliminary data.</text>
</comment>
<dbReference type="Gene3D" id="3.40.50.720">
    <property type="entry name" value="NAD(P)-binding Rossmann-like Domain"/>
    <property type="match status" value="1"/>
</dbReference>
<accession>A0A7W9KF01</accession>
<dbReference type="InterPro" id="IPR036291">
    <property type="entry name" value="NAD(P)-bd_dom_sf"/>
</dbReference>
<gene>
    <name evidence="2" type="ORF">BJ998_002154</name>
</gene>
<feature type="domain" description="NAD(P)-binding" evidence="1">
    <location>
        <begin position="9"/>
        <end position="193"/>
    </location>
</feature>
<dbReference type="PANTHER" id="PTHR15020:SF50">
    <property type="entry name" value="UPF0659 PROTEIN YMR090W"/>
    <property type="match status" value="1"/>
</dbReference>
<dbReference type="InterPro" id="IPR016040">
    <property type="entry name" value="NAD(P)-bd_dom"/>
</dbReference>
<reference evidence="2 3" key="1">
    <citation type="submission" date="2020-08" db="EMBL/GenBank/DDBJ databases">
        <title>Sequencing the genomes of 1000 actinobacteria strains.</title>
        <authorList>
            <person name="Klenk H.-P."/>
        </authorList>
    </citation>
    <scope>NUCLEOTIDE SEQUENCE [LARGE SCALE GENOMIC DNA]</scope>
    <source>
        <strain evidence="2 3">DSM 43851</strain>
    </source>
</reference>
<sequence length="230" mass="24601">MLSPVTVVGGAGRTGRLVARRLLAAGAEVRVASRSATRGAKDLVADGARAFDVDVRDGSGLEAALAGARAVVYSVEPGTDNSGPNRPETTMYQGVRRVLELCPPDLGRFVLVSSIYVTHPEHQFNEWGRLLDWRLRGEDAVRASGLPYTVIRPSWLIDRHNRGIAAVRLGQGDQGDGQVSREDVAEACVQAIALPEAAGLTFEMYNKAGAAPDSWSPLFSALVKDDVLTH</sequence>
<dbReference type="CDD" id="cd05243">
    <property type="entry name" value="SDR_a5"/>
    <property type="match status" value="1"/>
</dbReference>
<dbReference type="AlphaFoldDB" id="A0A7W9KF01"/>